<dbReference type="AlphaFoldDB" id="A0A3G9INZ0"/>
<gene>
    <name evidence="1" type="ORF">Back11_19320</name>
</gene>
<reference evidence="1 2" key="1">
    <citation type="submission" date="2018-11" db="EMBL/GenBank/DDBJ databases">
        <title>Complete genome sequence of Paenibacillus baekrokdamisoli strain KCTC 33723.</title>
        <authorList>
            <person name="Kang S.W."/>
            <person name="Lee K.C."/>
            <person name="Kim K.K."/>
            <person name="Kim J.S."/>
            <person name="Kim D.S."/>
            <person name="Ko S.H."/>
            <person name="Yang S.H."/>
            <person name="Lee J.S."/>
        </authorList>
    </citation>
    <scope>NUCLEOTIDE SEQUENCE [LARGE SCALE GENOMIC DNA]</scope>
    <source>
        <strain evidence="1 2">KCTC 33723</strain>
    </source>
</reference>
<evidence type="ECO:0000313" key="2">
    <source>
        <dbReference type="Proteomes" id="UP000275368"/>
    </source>
</evidence>
<sequence length="142" mass="16885">MNYPRNGLRIRTESGVHPEVKRACLEFAKWLRTEYNFPIRVVVYLKRDYQIKNRYTKELVSATFFAPYDKNEEPYIRVATGDYLEMVDDRGQDNTLAAILGSIVHELGHYYQWLDDQELDEEGADECREEIIEEYESTREHP</sequence>
<name>A0A3G9INZ0_9BACL</name>
<dbReference type="Proteomes" id="UP000275368">
    <property type="component" value="Chromosome"/>
</dbReference>
<dbReference type="KEGG" id="pbk:Back11_19320"/>
<accession>A0A3G9INZ0</accession>
<dbReference type="EMBL" id="AP019308">
    <property type="protein sequence ID" value="BBH20587.1"/>
    <property type="molecule type" value="Genomic_DNA"/>
</dbReference>
<keyword evidence="2" id="KW-1185">Reference proteome</keyword>
<dbReference type="OrthoDB" id="2060095at2"/>
<organism evidence="1 2">
    <name type="scientific">Paenibacillus baekrokdamisoli</name>
    <dbReference type="NCBI Taxonomy" id="1712516"/>
    <lineage>
        <taxon>Bacteria</taxon>
        <taxon>Bacillati</taxon>
        <taxon>Bacillota</taxon>
        <taxon>Bacilli</taxon>
        <taxon>Bacillales</taxon>
        <taxon>Paenibacillaceae</taxon>
        <taxon>Paenibacillus</taxon>
    </lineage>
</organism>
<evidence type="ECO:0000313" key="1">
    <source>
        <dbReference type="EMBL" id="BBH20587.1"/>
    </source>
</evidence>
<dbReference type="RefSeq" id="WP_125655746.1">
    <property type="nucleotide sequence ID" value="NZ_JACHXC010000005.1"/>
</dbReference>
<proteinExistence type="predicted"/>
<protein>
    <submittedName>
        <fullName evidence="1">Uncharacterized protein</fullName>
    </submittedName>
</protein>